<evidence type="ECO:0000313" key="2">
    <source>
        <dbReference type="EMBL" id="KAH0575540.1"/>
    </source>
</evidence>
<name>V6LLQ7_9EUKA</name>
<reference evidence="1 2" key="1">
    <citation type="journal article" date="2014" name="PLoS Genet.">
        <title>The Genome of Spironucleus salmonicida Highlights a Fish Pathogen Adapted to Fluctuating Environments.</title>
        <authorList>
            <person name="Xu F."/>
            <person name="Jerlstrom-Hultqvist J."/>
            <person name="Einarsson E."/>
            <person name="Astvaldsson A."/>
            <person name="Svard S.G."/>
            <person name="Andersson J.O."/>
        </authorList>
    </citation>
    <scope>NUCLEOTIDE SEQUENCE</scope>
    <source>
        <strain evidence="2">ATCC 50377</strain>
    </source>
</reference>
<organism evidence="1">
    <name type="scientific">Spironucleus salmonicida</name>
    <dbReference type="NCBI Taxonomy" id="348837"/>
    <lineage>
        <taxon>Eukaryota</taxon>
        <taxon>Metamonada</taxon>
        <taxon>Diplomonadida</taxon>
        <taxon>Hexamitidae</taxon>
        <taxon>Hexamitinae</taxon>
        <taxon>Spironucleus</taxon>
    </lineage>
</organism>
<dbReference type="EMBL" id="KI546168">
    <property type="protein sequence ID" value="EST41649.1"/>
    <property type="molecule type" value="Genomic_DNA"/>
</dbReference>
<reference evidence="2" key="2">
    <citation type="submission" date="2020-12" db="EMBL/GenBank/DDBJ databases">
        <title>New Spironucleus salmonicida genome in near-complete chromosomes.</title>
        <authorList>
            <person name="Xu F."/>
            <person name="Kurt Z."/>
            <person name="Jimenez-Gonzalez A."/>
            <person name="Astvaldsson A."/>
            <person name="Andersson J.O."/>
            <person name="Svard S.G."/>
        </authorList>
    </citation>
    <scope>NUCLEOTIDE SEQUENCE</scope>
    <source>
        <strain evidence="2">ATCC 50377</strain>
    </source>
</reference>
<evidence type="ECO:0000313" key="1">
    <source>
        <dbReference type="EMBL" id="EST41649.1"/>
    </source>
</evidence>
<keyword evidence="3" id="KW-1185">Reference proteome</keyword>
<dbReference type="VEuPathDB" id="GiardiaDB:SS50377_23175"/>
<proteinExistence type="predicted"/>
<gene>
    <name evidence="1" type="ORF">SS50377_18735</name>
    <name evidence="2" type="ORF">SS50377_23175</name>
</gene>
<accession>V6LLQ7</accession>
<evidence type="ECO:0000313" key="3">
    <source>
        <dbReference type="Proteomes" id="UP000018208"/>
    </source>
</evidence>
<sequence>MSKPTSKVQHRIQLQSQLELLEFDMQTHITKYTREIQRLELQKQHVIFKLQVYEPTCDPEFNFKGDKHFLQAKLEEKIEQTETTLKNKKYEIKQEVQSLYVAKHGLKNNILEQEVDPTIAYDVQQLQSSVKYLQEKLLKQLDENSKYKEHLQRLTSSINTLRTQKSQFSVQLYEKTRERARSRIETDFLYAPRKAQQNSEYYEETDSEQLAIEDDKKSEVQTSTRKLPPIINRLNSQLDHIHDECKKREKVVKYNYDFLLKQIDNFVQCKDKLKKGIKQIIKRRKPHLAKQGFLEEVGISSQDSFLFVESILDDGLLDVILQMVLIDDIDFNYQETKIPQRVGIQSKAQGLRKTYDVRYGLD</sequence>
<dbReference type="AlphaFoldDB" id="V6LLQ7"/>
<dbReference type="EMBL" id="AUWU02000003">
    <property type="protein sequence ID" value="KAH0575540.1"/>
    <property type="molecule type" value="Genomic_DNA"/>
</dbReference>
<dbReference type="Proteomes" id="UP000018208">
    <property type="component" value="Unassembled WGS sequence"/>
</dbReference>
<protein>
    <submittedName>
        <fullName evidence="1">Uncharacterized protein</fullName>
    </submittedName>
</protein>